<gene>
    <name evidence="1" type="ORF">CUNI_LOCUS13458</name>
</gene>
<comment type="caution">
    <text evidence="1">The sequence shown here is derived from an EMBL/GenBank/DDBJ whole genome shotgun (WGS) entry which is preliminary data.</text>
</comment>
<proteinExistence type="predicted"/>
<dbReference type="Proteomes" id="UP000678393">
    <property type="component" value="Unassembled WGS sequence"/>
</dbReference>
<sequence>FRLSLRADSSVAGQMSRCYMLAVAVCGTQFHINDRLYHKTNSNDHLYQKTKSNDRL</sequence>
<keyword evidence="2" id="KW-1185">Reference proteome</keyword>
<accession>A0A8S3ZJK5</accession>
<dbReference type="AlphaFoldDB" id="A0A8S3ZJK5"/>
<organism evidence="1 2">
    <name type="scientific">Candidula unifasciata</name>
    <dbReference type="NCBI Taxonomy" id="100452"/>
    <lineage>
        <taxon>Eukaryota</taxon>
        <taxon>Metazoa</taxon>
        <taxon>Spiralia</taxon>
        <taxon>Lophotrochozoa</taxon>
        <taxon>Mollusca</taxon>
        <taxon>Gastropoda</taxon>
        <taxon>Heterobranchia</taxon>
        <taxon>Euthyneura</taxon>
        <taxon>Panpulmonata</taxon>
        <taxon>Eupulmonata</taxon>
        <taxon>Stylommatophora</taxon>
        <taxon>Helicina</taxon>
        <taxon>Helicoidea</taxon>
        <taxon>Geomitridae</taxon>
        <taxon>Candidula</taxon>
    </lineage>
</organism>
<evidence type="ECO:0000313" key="2">
    <source>
        <dbReference type="Proteomes" id="UP000678393"/>
    </source>
</evidence>
<name>A0A8S3ZJK5_9EUPU</name>
<dbReference type="EMBL" id="CAJHNH020002846">
    <property type="protein sequence ID" value="CAG5127900.1"/>
    <property type="molecule type" value="Genomic_DNA"/>
</dbReference>
<feature type="non-terminal residue" evidence="1">
    <location>
        <position position="56"/>
    </location>
</feature>
<feature type="non-terminal residue" evidence="1">
    <location>
        <position position="1"/>
    </location>
</feature>
<protein>
    <submittedName>
        <fullName evidence="1">Uncharacterized protein</fullName>
    </submittedName>
</protein>
<evidence type="ECO:0000313" key="1">
    <source>
        <dbReference type="EMBL" id="CAG5127900.1"/>
    </source>
</evidence>
<reference evidence="1" key="1">
    <citation type="submission" date="2021-04" db="EMBL/GenBank/DDBJ databases">
        <authorList>
            <consortium name="Molecular Ecology Group"/>
        </authorList>
    </citation>
    <scope>NUCLEOTIDE SEQUENCE</scope>
</reference>